<gene>
    <name evidence="2" type="ORF">GCM10023321_24330</name>
</gene>
<evidence type="ECO:0000313" key="2">
    <source>
        <dbReference type="EMBL" id="GAA5153683.1"/>
    </source>
</evidence>
<feature type="transmembrane region" description="Helical" evidence="1">
    <location>
        <begin position="37"/>
        <end position="60"/>
    </location>
</feature>
<sequence length="119" mass="11533">MDMVIVPRLRKLVAEAKRVAVIIQGGKRMVHRFGKRAAVAFITGALAVGMAALFSGTALAGGHHGYHDNDGGNGGGGGDANANCVLPIGVALGVIGQGGGNAQCNAVGGGGGEGGDGVD</sequence>
<keyword evidence="1" id="KW-0812">Transmembrane</keyword>
<evidence type="ECO:0008006" key="4">
    <source>
        <dbReference type="Google" id="ProtNLM"/>
    </source>
</evidence>
<protein>
    <recommendedName>
        <fullName evidence="4">DUF320 domain-containing protein</fullName>
    </recommendedName>
</protein>
<evidence type="ECO:0000256" key="1">
    <source>
        <dbReference type="SAM" id="Phobius"/>
    </source>
</evidence>
<organism evidence="2 3">
    <name type="scientific">Pseudonocardia eucalypti</name>
    <dbReference type="NCBI Taxonomy" id="648755"/>
    <lineage>
        <taxon>Bacteria</taxon>
        <taxon>Bacillati</taxon>
        <taxon>Actinomycetota</taxon>
        <taxon>Actinomycetes</taxon>
        <taxon>Pseudonocardiales</taxon>
        <taxon>Pseudonocardiaceae</taxon>
        <taxon>Pseudonocardia</taxon>
    </lineage>
</organism>
<keyword evidence="1" id="KW-0472">Membrane</keyword>
<evidence type="ECO:0000313" key="3">
    <source>
        <dbReference type="Proteomes" id="UP001428817"/>
    </source>
</evidence>
<keyword evidence="1" id="KW-1133">Transmembrane helix</keyword>
<keyword evidence="3" id="KW-1185">Reference proteome</keyword>
<proteinExistence type="predicted"/>
<reference evidence="3" key="1">
    <citation type="journal article" date="2019" name="Int. J. Syst. Evol. Microbiol.">
        <title>The Global Catalogue of Microorganisms (GCM) 10K type strain sequencing project: providing services to taxonomists for standard genome sequencing and annotation.</title>
        <authorList>
            <consortium name="The Broad Institute Genomics Platform"/>
            <consortium name="The Broad Institute Genome Sequencing Center for Infectious Disease"/>
            <person name="Wu L."/>
            <person name="Ma J."/>
        </authorList>
    </citation>
    <scope>NUCLEOTIDE SEQUENCE [LARGE SCALE GENOMIC DNA]</scope>
    <source>
        <strain evidence="3">JCM 18303</strain>
    </source>
</reference>
<dbReference type="Proteomes" id="UP001428817">
    <property type="component" value="Unassembled WGS sequence"/>
</dbReference>
<dbReference type="EMBL" id="BAABJP010000008">
    <property type="protein sequence ID" value="GAA5153683.1"/>
    <property type="molecule type" value="Genomic_DNA"/>
</dbReference>
<accession>A0ABP9PX48</accession>
<name>A0ABP9PX48_9PSEU</name>
<comment type="caution">
    <text evidence="2">The sequence shown here is derived from an EMBL/GenBank/DDBJ whole genome shotgun (WGS) entry which is preliminary data.</text>
</comment>